<evidence type="ECO:0000313" key="2">
    <source>
        <dbReference type="EMBL" id="CAJ1077494.1"/>
    </source>
</evidence>
<proteinExistence type="predicted"/>
<evidence type="ECO:0000313" key="3">
    <source>
        <dbReference type="Proteomes" id="UP001178508"/>
    </source>
</evidence>
<accession>A0AAV1GWS2</accession>
<organism evidence="2 3">
    <name type="scientific">Xyrichtys novacula</name>
    <name type="common">Pearly razorfish</name>
    <name type="synonym">Hemipteronotus novacula</name>
    <dbReference type="NCBI Taxonomy" id="13765"/>
    <lineage>
        <taxon>Eukaryota</taxon>
        <taxon>Metazoa</taxon>
        <taxon>Chordata</taxon>
        <taxon>Craniata</taxon>
        <taxon>Vertebrata</taxon>
        <taxon>Euteleostomi</taxon>
        <taxon>Actinopterygii</taxon>
        <taxon>Neopterygii</taxon>
        <taxon>Teleostei</taxon>
        <taxon>Neoteleostei</taxon>
        <taxon>Acanthomorphata</taxon>
        <taxon>Eupercaria</taxon>
        <taxon>Labriformes</taxon>
        <taxon>Labridae</taxon>
        <taxon>Xyrichtys</taxon>
    </lineage>
</organism>
<gene>
    <name evidence="2" type="ORF">XNOV1_A042053</name>
</gene>
<dbReference type="Proteomes" id="UP001178508">
    <property type="component" value="Chromosome 17"/>
</dbReference>
<keyword evidence="3" id="KW-1185">Reference proteome</keyword>
<evidence type="ECO:0000256" key="1">
    <source>
        <dbReference type="SAM" id="MobiDB-lite"/>
    </source>
</evidence>
<dbReference type="AlphaFoldDB" id="A0AAV1GWS2"/>
<reference evidence="2" key="1">
    <citation type="submission" date="2023-08" db="EMBL/GenBank/DDBJ databases">
        <authorList>
            <person name="Alioto T."/>
            <person name="Alioto T."/>
            <person name="Gomez Garrido J."/>
        </authorList>
    </citation>
    <scope>NUCLEOTIDE SEQUENCE</scope>
</reference>
<protein>
    <submittedName>
        <fullName evidence="2">Unnamed protein product</fullName>
    </submittedName>
</protein>
<name>A0AAV1GWS2_XYRNO</name>
<dbReference type="EMBL" id="OY660880">
    <property type="protein sequence ID" value="CAJ1077494.1"/>
    <property type="molecule type" value="Genomic_DNA"/>
</dbReference>
<sequence>MTHFQMIHRGLRSPKQDRQPTRASTNLLAKESSKSRQRHKDVKAALFSVSEPACDPEPNAFDYINYSQSDRASGSDATAIHNNDCFRESNPAKVTCRVTFKFF</sequence>
<feature type="region of interest" description="Disordered" evidence="1">
    <location>
        <begin position="1"/>
        <end position="39"/>
    </location>
</feature>